<feature type="domain" description="Response regulatory" evidence="8">
    <location>
        <begin position="2"/>
        <end position="120"/>
    </location>
</feature>
<gene>
    <name evidence="9" type="ORF">D5281_16490</name>
</gene>
<name>A0A9X5BHD7_9FIRM</name>
<keyword evidence="4" id="KW-0804">Transcription</keyword>
<evidence type="ECO:0000256" key="2">
    <source>
        <dbReference type="ARBA" id="ARBA00023015"/>
    </source>
</evidence>
<keyword evidence="6" id="KW-0597">Phosphoprotein</keyword>
<evidence type="ECO:0000313" key="10">
    <source>
        <dbReference type="Proteomes" id="UP001154420"/>
    </source>
</evidence>
<comment type="caution">
    <text evidence="9">The sequence shown here is derived from an EMBL/GenBank/DDBJ whole genome shotgun (WGS) entry which is preliminary data.</text>
</comment>
<evidence type="ECO:0000259" key="7">
    <source>
        <dbReference type="PROSITE" id="PS01124"/>
    </source>
</evidence>
<dbReference type="GO" id="GO:0043565">
    <property type="term" value="F:sequence-specific DNA binding"/>
    <property type="evidence" value="ECO:0007669"/>
    <property type="project" value="InterPro"/>
</dbReference>
<evidence type="ECO:0000259" key="8">
    <source>
        <dbReference type="PROSITE" id="PS50110"/>
    </source>
</evidence>
<dbReference type="PANTHER" id="PTHR43280">
    <property type="entry name" value="ARAC-FAMILY TRANSCRIPTIONAL REGULATOR"/>
    <property type="match status" value="1"/>
</dbReference>
<dbReference type="InterPro" id="IPR020449">
    <property type="entry name" value="Tscrpt_reg_AraC-type_HTH"/>
</dbReference>
<keyword evidence="2" id="KW-0805">Transcription regulation</keyword>
<feature type="domain" description="HTH araC/xylS-type" evidence="7">
    <location>
        <begin position="429"/>
        <end position="527"/>
    </location>
</feature>
<dbReference type="InterPro" id="IPR018060">
    <property type="entry name" value="HTH_AraC"/>
</dbReference>
<dbReference type="OrthoDB" id="9794370at2"/>
<dbReference type="CDD" id="cd17536">
    <property type="entry name" value="REC_YesN-like"/>
    <property type="match status" value="1"/>
</dbReference>
<keyword evidence="3" id="KW-0238">DNA-binding</keyword>
<evidence type="ECO:0000256" key="3">
    <source>
        <dbReference type="ARBA" id="ARBA00023125"/>
    </source>
</evidence>
<dbReference type="SUPFAM" id="SSF46689">
    <property type="entry name" value="Homeodomain-like"/>
    <property type="match status" value="2"/>
</dbReference>
<keyword evidence="10" id="KW-1185">Reference proteome</keyword>
<dbReference type="Gene3D" id="3.40.50.2300">
    <property type="match status" value="1"/>
</dbReference>
<dbReference type="PROSITE" id="PS50110">
    <property type="entry name" value="RESPONSE_REGULATORY"/>
    <property type="match status" value="1"/>
</dbReference>
<evidence type="ECO:0000256" key="6">
    <source>
        <dbReference type="PROSITE-ProRule" id="PRU00169"/>
    </source>
</evidence>
<evidence type="ECO:0000256" key="1">
    <source>
        <dbReference type="ARBA" id="ARBA00018672"/>
    </source>
</evidence>
<dbReference type="Proteomes" id="UP001154420">
    <property type="component" value="Unassembled WGS sequence"/>
</dbReference>
<sequence length="528" mass="61072">MKIIIIEDEGITRQWLKKKLEELSGDYHVEGVFSNGSMALDYLACAKNVDVVFTDIRMPVMDGLEFLEKLLEMGLKPYKVILSAYDEFHYARQAIRLGAQEFVLKPEITKESLKQILDAAAKYLEQKQVDKEETQIEETENKKGAVFAELVKQGMAGAEELTRVLGENIKEQEISKLVFAEIYLEKQVSCEAVEELLAIFLEQEQLQGAFFWADNQTLILGYLHNKEGERLQLMDRLGNILQVHTGIRPYLGISRMQGDGNQTQRGTNQLIDIKEMCRQAAAARENRVFFGLCGAWQYDDMRVYMKQEAGELYFNQDIKEIMKYLYQADYAKAAQKVEDFLHNVQKASYLHPTYVKALCDEILSAYRHNLWEYGLNDDEKERVEGAKLLISREMLNLQKLLDAVKSEEDYLCNLLQKKRGNMQYSASVKEVMEYVEDHMGERISLEQMADKVFLSKPYLSTLFKKETGRKFSSYLQEVRLEKSRTLLKDTRLSVGKIAEQVGFFDSAHFSRAFKDHYGCSPLEYRKTK</sequence>
<accession>A0A9X5BHD7</accession>
<dbReference type="EMBL" id="QZDT01000030">
    <property type="protein sequence ID" value="NBJ94141.1"/>
    <property type="molecule type" value="Genomic_DNA"/>
</dbReference>
<dbReference type="GO" id="GO:0000160">
    <property type="term" value="P:phosphorelay signal transduction system"/>
    <property type="evidence" value="ECO:0007669"/>
    <property type="project" value="InterPro"/>
</dbReference>
<dbReference type="Gene3D" id="1.10.10.60">
    <property type="entry name" value="Homeodomain-like"/>
    <property type="match status" value="2"/>
</dbReference>
<dbReference type="RefSeq" id="WP_160561178.1">
    <property type="nucleotide sequence ID" value="NZ_QZDT01000030.1"/>
</dbReference>
<dbReference type="InterPro" id="IPR009057">
    <property type="entry name" value="Homeodomain-like_sf"/>
</dbReference>
<dbReference type="PROSITE" id="PS01124">
    <property type="entry name" value="HTH_ARAC_FAMILY_2"/>
    <property type="match status" value="1"/>
</dbReference>
<dbReference type="InterPro" id="IPR001789">
    <property type="entry name" value="Sig_transdc_resp-reg_receiver"/>
</dbReference>
<dbReference type="SMART" id="SM00448">
    <property type="entry name" value="REC"/>
    <property type="match status" value="1"/>
</dbReference>
<dbReference type="InterPro" id="IPR018062">
    <property type="entry name" value="HTH_AraC-typ_CS"/>
</dbReference>
<dbReference type="PRINTS" id="PR00032">
    <property type="entry name" value="HTHARAC"/>
</dbReference>
<evidence type="ECO:0000313" key="9">
    <source>
        <dbReference type="EMBL" id="NBJ94141.1"/>
    </source>
</evidence>
<evidence type="ECO:0000256" key="5">
    <source>
        <dbReference type="ARBA" id="ARBA00024867"/>
    </source>
</evidence>
<dbReference type="Pfam" id="PF00072">
    <property type="entry name" value="Response_reg"/>
    <property type="match status" value="1"/>
</dbReference>
<protein>
    <recommendedName>
        <fullName evidence="1">Stage 0 sporulation protein A homolog</fullName>
    </recommendedName>
</protein>
<dbReference type="InterPro" id="IPR011006">
    <property type="entry name" value="CheY-like_superfamily"/>
</dbReference>
<dbReference type="PROSITE" id="PS00041">
    <property type="entry name" value="HTH_ARAC_FAMILY_1"/>
    <property type="match status" value="1"/>
</dbReference>
<feature type="modified residue" description="4-aspartylphosphate" evidence="6">
    <location>
        <position position="55"/>
    </location>
</feature>
<dbReference type="GO" id="GO:0003700">
    <property type="term" value="F:DNA-binding transcription factor activity"/>
    <property type="evidence" value="ECO:0007669"/>
    <property type="project" value="InterPro"/>
</dbReference>
<organism evidence="9 10">
    <name type="scientific">Parablautia muri</name>
    <dbReference type="NCBI Taxonomy" id="2320879"/>
    <lineage>
        <taxon>Bacteria</taxon>
        <taxon>Bacillati</taxon>
        <taxon>Bacillota</taxon>
        <taxon>Clostridia</taxon>
        <taxon>Lachnospirales</taxon>
        <taxon>Lachnospiraceae</taxon>
        <taxon>Parablautia</taxon>
    </lineage>
</organism>
<proteinExistence type="predicted"/>
<dbReference type="SMART" id="SM00342">
    <property type="entry name" value="HTH_ARAC"/>
    <property type="match status" value="1"/>
</dbReference>
<evidence type="ECO:0000256" key="4">
    <source>
        <dbReference type="ARBA" id="ARBA00023163"/>
    </source>
</evidence>
<comment type="function">
    <text evidence="5">May play the central regulatory role in sporulation. It may be an element of the effector pathway responsible for the activation of sporulation genes in response to nutritional stress. Spo0A may act in concert with spo0H (a sigma factor) to control the expression of some genes that are critical to the sporulation process.</text>
</comment>
<dbReference type="Pfam" id="PF12833">
    <property type="entry name" value="HTH_18"/>
    <property type="match status" value="1"/>
</dbReference>
<dbReference type="SUPFAM" id="SSF52172">
    <property type="entry name" value="CheY-like"/>
    <property type="match status" value="1"/>
</dbReference>
<dbReference type="AlphaFoldDB" id="A0A9X5BHD7"/>
<dbReference type="PANTHER" id="PTHR43280:SF2">
    <property type="entry name" value="HTH-TYPE TRANSCRIPTIONAL REGULATOR EXSA"/>
    <property type="match status" value="1"/>
</dbReference>
<reference evidence="9" key="1">
    <citation type="submission" date="2018-09" db="EMBL/GenBank/DDBJ databases">
        <title>Murine metabolic-syndrome-specific gut microbial biobank.</title>
        <authorList>
            <person name="Liu C."/>
        </authorList>
    </citation>
    <scope>NUCLEOTIDE SEQUENCE</scope>
    <source>
        <strain evidence="9">D42-62</strain>
    </source>
</reference>